<dbReference type="PIRSF" id="PIRSF006232">
    <property type="entry name" value="Pirin"/>
    <property type="match status" value="1"/>
</dbReference>
<gene>
    <name evidence="7" type="ORF">CWB96_22345</name>
    <name evidence="6" type="ORF">CWB97_22205</name>
</gene>
<dbReference type="AlphaFoldDB" id="A0A5S3XFW5"/>
<evidence type="ECO:0000256" key="2">
    <source>
        <dbReference type="PIRSR" id="PIRSR006232-1"/>
    </source>
</evidence>
<keyword evidence="8" id="KW-1185">Reference proteome</keyword>
<feature type="binding site" evidence="2">
    <location>
        <position position="59"/>
    </location>
    <ligand>
        <name>Fe cation</name>
        <dbReference type="ChEBI" id="CHEBI:24875"/>
    </ligand>
</feature>
<dbReference type="CDD" id="cd02910">
    <property type="entry name" value="cupin_Yhhw_N"/>
    <property type="match status" value="1"/>
</dbReference>
<dbReference type="Pfam" id="PF17954">
    <property type="entry name" value="Pirin_C_2"/>
    <property type="match status" value="1"/>
</dbReference>
<keyword evidence="2" id="KW-0479">Metal-binding</keyword>
<accession>A0A5S3XFW5</accession>
<feature type="binding site" evidence="2">
    <location>
        <position position="103"/>
    </location>
    <ligand>
        <name>Fe cation</name>
        <dbReference type="ChEBI" id="CHEBI:24875"/>
    </ligand>
</feature>
<protein>
    <submittedName>
        <fullName evidence="7">Pirin family protein</fullName>
    </submittedName>
</protein>
<comment type="caution">
    <text evidence="7">The sequence shown here is derived from an EMBL/GenBank/DDBJ whole genome shotgun (WGS) entry which is preliminary data.</text>
</comment>
<evidence type="ECO:0000313" key="8">
    <source>
        <dbReference type="Proteomes" id="UP000305730"/>
    </source>
</evidence>
<dbReference type="InterPro" id="IPR011051">
    <property type="entry name" value="RmlC_Cupin_sf"/>
</dbReference>
<proteinExistence type="inferred from homology"/>
<reference evidence="8 9" key="2">
    <citation type="submission" date="2019-06" db="EMBL/GenBank/DDBJ databases">
        <title>Co-occurence of chitin degradation, pigmentation and bioactivity in marine Pseudoalteromonas.</title>
        <authorList>
            <person name="Sonnenschein E.C."/>
            <person name="Bech P.K."/>
        </authorList>
    </citation>
    <scope>NUCLEOTIDE SEQUENCE [LARGE SCALE GENOMIC DNA]</scope>
    <source>
        <strain evidence="9">S2231</strain>
        <strain evidence="8">S2233</strain>
    </source>
</reference>
<comment type="cofactor">
    <cofactor evidence="2">
        <name>Fe cation</name>
        <dbReference type="ChEBI" id="CHEBI:24875"/>
    </cofactor>
    <text evidence="2">Binds 1 Fe cation per subunit.</text>
</comment>
<dbReference type="RefSeq" id="WP_138598711.1">
    <property type="nucleotide sequence ID" value="NZ_PNCK01000126.1"/>
</dbReference>
<sequence length="231" mass="25547">MLTLRKSQDRGQANFGWLNSKHSFSFGHYYDPEHLGFSVLRVINDDIVAPGAGFDAHGHRDMEIISYVLEGSIEHKDSSGNIQTLPAGEFQLMSAGKGIFHSEYNASKHHPLRFLQIWIEPNKVGPRPSYQQKSFGKALGLTTIATPTGENNTLKITQEAKLHQLIIGAGETFQFNQSQGNNLYVHQITGTVHINNTALSAGDGAQITHEETLTFCNESRSDITALIFELP</sequence>
<reference evidence="8 9" key="1">
    <citation type="submission" date="2017-12" db="EMBL/GenBank/DDBJ databases">
        <authorList>
            <person name="Paulsen S."/>
            <person name="Gram L.K."/>
        </authorList>
    </citation>
    <scope>NUCLEOTIDE SEQUENCE [LARGE SCALE GENOMIC DNA]</scope>
    <source>
        <strain evidence="7 9">S2231</strain>
        <strain evidence="6 8">S2233</strain>
    </source>
</reference>
<dbReference type="Proteomes" id="UP000307706">
    <property type="component" value="Unassembled WGS sequence"/>
</dbReference>
<evidence type="ECO:0000256" key="3">
    <source>
        <dbReference type="RuleBase" id="RU003457"/>
    </source>
</evidence>
<dbReference type="EMBL" id="PNCK01000126">
    <property type="protein sequence ID" value="TMP38228.1"/>
    <property type="molecule type" value="Genomic_DNA"/>
</dbReference>
<dbReference type="SUPFAM" id="SSF51182">
    <property type="entry name" value="RmlC-like cupins"/>
    <property type="match status" value="1"/>
</dbReference>
<evidence type="ECO:0000256" key="1">
    <source>
        <dbReference type="ARBA" id="ARBA00008416"/>
    </source>
</evidence>
<comment type="similarity">
    <text evidence="1 3">Belongs to the pirin family.</text>
</comment>
<dbReference type="GO" id="GO:0046872">
    <property type="term" value="F:metal ion binding"/>
    <property type="evidence" value="ECO:0007669"/>
    <property type="project" value="UniProtKB-KW"/>
</dbReference>
<evidence type="ECO:0000313" key="7">
    <source>
        <dbReference type="EMBL" id="TMP51399.1"/>
    </source>
</evidence>
<dbReference type="OrthoDB" id="9780903at2"/>
<reference evidence="7" key="3">
    <citation type="submission" date="2019-09" db="EMBL/GenBank/DDBJ databases">
        <title>Co-occurence of chitin degradation, pigmentation and bioactivity in marine Pseudoalteromonas.</title>
        <authorList>
            <person name="Sonnenschein E.C."/>
            <person name="Bech P.K."/>
        </authorList>
    </citation>
    <scope>NUCLEOTIDE SEQUENCE</scope>
    <source>
        <strain evidence="7">S2231</strain>
        <strain evidence="6">S2233</strain>
    </source>
</reference>
<dbReference type="InterPro" id="IPR041602">
    <property type="entry name" value="Quercetinase_C"/>
</dbReference>
<feature type="domain" description="Pirin N-terminal" evidence="4">
    <location>
        <begin position="10"/>
        <end position="119"/>
    </location>
</feature>
<dbReference type="Gene3D" id="2.60.120.10">
    <property type="entry name" value="Jelly Rolls"/>
    <property type="match status" value="2"/>
</dbReference>
<feature type="domain" description="Quercetin 2,3-dioxygenase C-terminal cupin" evidence="5">
    <location>
        <begin position="144"/>
        <end position="230"/>
    </location>
</feature>
<dbReference type="Pfam" id="PF02678">
    <property type="entry name" value="Pirin"/>
    <property type="match status" value="1"/>
</dbReference>
<keyword evidence="2" id="KW-0408">Iron</keyword>
<evidence type="ECO:0000313" key="6">
    <source>
        <dbReference type="EMBL" id="TMP38228.1"/>
    </source>
</evidence>
<name>A0A5S3XFW5_9GAMM</name>
<dbReference type="InterPro" id="IPR012093">
    <property type="entry name" value="Pirin"/>
</dbReference>
<dbReference type="InterPro" id="IPR003829">
    <property type="entry name" value="Pirin_N_dom"/>
</dbReference>
<dbReference type="InterPro" id="IPR014710">
    <property type="entry name" value="RmlC-like_jellyroll"/>
</dbReference>
<evidence type="ECO:0000313" key="9">
    <source>
        <dbReference type="Proteomes" id="UP000307706"/>
    </source>
</evidence>
<evidence type="ECO:0000259" key="4">
    <source>
        <dbReference type="Pfam" id="PF02678"/>
    </source>
</evidence>
<evidence type="ECO:0000259" key="5">
    <source>
        <dbReference type="Pfam" id="PF17954"/>
    </source>
</evidence>
<organism evidence="7 9">
    <name type="scientific">Pseudoalteromonas citrea</name>
    <dbReference type="NCBI Taxonomy" id="43655"/>
    <lineage>
        <taxon>Bacteria</taxon>
        <taxon>Pseudomonadati</taxon>
        <taxon>Pseudomonadota</taxon>
        <taxon>Gammaproteobacteria</taxon>
        <taxon>Alteromonadales</taxon>
        <taxon>Pseudoalteromonadaceae</taxon>
        <taxon>Pseudoalteromonas</taxon>
    </lineage>
</organism>
<dbReference type="PANTHER" id="PTHR43212:SF3">
    <property type="entry name" value="QUERCETIN 2,3-DIOXYGENASE"/>
    <property type="match status" value="1"/>
</dbReference>
<dbReference type="EMBL" id="PNCL01000210">
    <property type="protein sequence ID" value="TMP51399.1"/>
    <property type="molecule type" value="Genomic_DNA"/>
</dbReference>
<feature type="binding site" evidence="2">
    <location>
        <position position="57"/>
    </location>
    <ligand>
        <name>Fe cation</name>
        <dbReference type="ChEBI" id="CHEBI:24875"/>
    </ligand>
</feature>
<dbReference type="Proteomes" id="UP000305730">
    <property type="component" value="Unassembled WGS sequence"/>
</dbReference>
<dbReference type="PANTHER" id="PTHR43212">
    <property type="entry name" value="QUERCETIN 2,3-DIOXYGENASE"/>
    <property type="match status" value="1"/>
</dbReference>
<feature type="binding site" evidence="2">
    <location>
        <position position="101"/>
    </location>
    <ligand>
        <name>Fe cation</name>
        <dbReference type="ChEBI" id="CHEBI:24875"/>
    </ligand>
</feature>